<reference evidence="2 4" key="2">
    <citation type="submission" date="2024-07" db="EMBL/GenBank/DDBJ databases">
        <authorList>
            <person name="Akdeniz Z."/>
        </authorList>
    </citation>
    <scope>NUCLEOTIDE SEQUENCE [LARGE SCALE GENOMIC DNA]</scope>
</reference>
<evidence type="ECO:0000313" key="1">
    <source>
        <dbReference type="EMBL" id="CAI9971363.1"/>
    </source>
</evidence>
<name>A0AA86RB30_9EUKA</name>
<dbReference type="EMBL" id="CATOUU010001090">
    <property type="protein sequence ID" value="CAI9971363.1"/>
    <property type="molecule type" value="Genomic_DNA"/>
</dbReference>
<evidence type="ECO:0000313" key="4">
    <source>
        <dbReference type="Proteomes" id="UP001642409"/>
    </source>
</evidence>
<sequence length="544" mass="64840">MGWRKDLDGFGRNNFIYDYIIAYIMIMNTYIERKYHNLIISSEISTNQIMQLFQSTKLIEYINILKYLNNVITFYFSKNNNSFKIFDTPNLMRSSVLAPCSSSNLKQITQRKLTFMKTQKTLKSISSTYFPKKKICISSPNNFLKNDSILQLYQNKNQSTSYDIELQNYLNQYGKSEMLIQNTQLLTINTLIDNNESDNVIQRQQHQSTNNLQADDTQMELHNQDSKIIIQKIVERKKYMIANIIQNEHDIKIGCWQNISLTLMNQLISTNYLNCQYSHSKHLKPQNQQRLVFPSSSQLEQKDIFPEVLNILEIREDVRIFDEQPTQHYHFLNIRKYEILDHLLFKPKRIDVQRINSEISFSQTQNQIIQTNKKKLFINFDNRAVPYYIFQKDQQKQSIEIEQESLSFHIQSMYQEQQIVKYNKQIVICKFLSKNKLQGGRLTFPRSQIYKQQTIQCDMISAIIPEYIFSSIKDKQKVINFKLQSESLSKYHIMFKREYIIDLQRQYTKYYFNFNTVVDENLKVSQKVNMYSQKPITSIEVNEQ</sequence>
<gene>
    <name evidence="2" type="ORF">HINF_LOCUS14551</name>
    <name evidence="3" type="ORF">HINF_LOCUS26470</name>
    <name evidence="1" type="ORF">HINF_LOCUS59008</name>
</gene>
<accession>A0AA86RB30</accession>
<organism evidence="1">
    <name type="scientific">Hexamita inflata</name>
    <dbReference type="NCBI Taxonomy" id="28002"/>
    <lineage>
        <taxon>Eukaryota</taxon>
        <taxon>Metamonada</taxon>
        <taxon>Diplomonadida</taxon>
        <taxon>Hexamitidae</taxon>
        <taxon>Hexamitinae</taxon>
        <taxon>Hexamita</taxon>
    </lineage>
</organism>
<comment type="caution">
    <text evidence="1">The sequence shown here is derived from an EMBL/GenBank/DDBJ whole genome shotgun (WGS) entry which is preliminary data.</text>
</comment>
<proteinExistence type="predicted"/>
<reference evidence="1" key="1">
    <citation type="submission" date="2023-06" db="EMBL/GenBank/DDBJ databases">
        <authorList>
            <person name="Kurt Z."/>
        </authorList>
    </citation>
    <scope>NUCLEOTIDE SEQUENCE</scope>
</reference>
<dbReference type="AlphaFoldDB" id="A0AA86RB30"/>
<evidence type="ECO:0000313" key="2">
    <source>
        <dbReference type="EMBL" id="CAL5996099.1"/>
    </source>
</evidence>
<keyword evidence="4" id="KW-1185">Reference proteome</keyword>
<dbReference type="EMBL" id="CAXDID020000034">
    <property type="protein sequence ID" value="CAL5996099.1"/>
    <property type="molecule type" value="Genomic_DNA"/>
</dbReference>
<protein>
    <submittedName>
        <fullName evidence="2">Hypothetical_protein</fullName>
    </submittedName>
</protein>
<dbReference type="Proteomes" id="UP001642409">
    <property type="component" value="Unassembled WGS sequence"/>
</dbReference>
<dbReference type="EMBL" id="CAXDID020000080">
    <property type="protein sequence ID" value="CAL6018437.1"/>
    <property type="molecule type" value="Genomic_DNA"/>
</dbReference>
<evidence type="ECO:0000313" key="3">
    <source>
        <dbReference type="EMBL" id="CAL6018437.1"/>
    </source>
</evidence>